<dbReference type="Pfam" id="PF13499">
    <property type="entry name" value="EF-hand_7"/>
    <property type="match status" value="1"/>
</dbReference>
<dbReference type="PROSITE" id="PS50222">
    <property type="entry name" value="EF_HAND_2"/>
    <property type="match status" value="2"/>
</dbReference>
<feature type="domain" description="EF-hand" evidence="2">
    <location>
        <begin position="57"/>
        <end position="85"/>
    </location>
</feature>
<dbReference type="InterPro" id="IPR002048">
    <property type="entry name" value="EF_hand_dom"/>
</dbReference>
<reference evidence="3" key="2">
    <citation type="journal article" date="2021" name="Microbiome">
        <title>Successional dynamics and alternative stable states in a saline activated sludge microbial community over 9 years.</title>
        <authorList>
            <person name="Wang Y."/>
            <person name="Ye J."/>
            <person name="Ju F."/>
            <person name="Liu L."/>
            <person name="Boyd J.A."/>
            <person name="Deng Y."/>
            <person name="Parks D.H."/>
            <person name="Jiang X."/>
            <person name="Yin X."/>
            <person name="Woodcroft B.J."/>
            <person name="Tyson G.W."/>
            <person name="Hugenholtz P."/>
            <person name="Polz M.F."/>
            <person name="Zhang T."/>
        </authorList>
    </citation>
    <scope>NUCLEOTIDE SEQUENCE</scope>
    <source>
        <strain evidence="3">HKST-UBA02</strain>
    </source>
</reference>
<dbReference type="SMART" id="SM00054">
    <property type="entry name" value="EFh"/>
    <property type="match status" value="2"/>
</dbReference>
<dbReference type="Gene3D" id="1.10.238.10">
    <property type="entry name" value="EF-hand"/>
    <property type="match status" value="1"/>
</dbReference>
<dbReference type="GO" id="GO:0005509">
    <property type="term" value="F:calcium ion binding"/>
    <property type="evidence" value="ECO:0007669"/>
    <property type="project" value="InterPro"/>
</dbReference>
<name>A0A956NIW9_UNCEI</name>
<dbReference type="InterPro" id="IPR011992">
    <property type="entry name" value="EF-hand-dom_pair"/>
</dbReference>
<protein>
    <submittedName>
        <fullName evidence="3">EF-hand domain-containing protein</fullName>
    </submittedName>
</protein>
<accession>A0A956NIW9</accession>
<dbReference type="Proteomes" id="UP000739538">
    <property type="component" value="Unassembled WGS sequence"/>
</dbReference>
<proteinExistence type="predicted"/>
<dbReference type="SUPFAM" id="SSF47473">
    <property type="entry name" value="EF-hand"/>
    <property type="match status" value="1"/>
</dbReference>
<dbReference type="EMBL" id="JAGQHS010000192">
    <property type="protein sequence ID" value="MCA9758613.1"/>
    <property type="molecule type" value="Genomic_DNA"/>
</dbReference>
<comment type="caution">
    <text evidence="3">The sequence shown here is derived from an EMBL/GenBank/DDBJ whole genome shotgun (WGS) entry which is preliminary data.</text>
</comment>
<dbReference type="AlphaFoldDB" id="A0A956NIW9"/>
<feature type="region of interest" description="Disordered" evidence="1">
    <location>
        <begin position="1"/>
        <end position="35"/>
    </location>
</feature>
<gene>
    <name evidence="3" type="ORF">KDA27_22645</name>
</gene>
<reference evidence="3" key="1">
    <citation type="submission" date="2020-04" db="EMBL/GenBank/DDBJ databases">
        <authorList>
            <person name="Zhang T."/>
        </authorList>
    </citation>
    <scope>NUCLEOTIDE SEQUENCE</scope>
    <source>
        <strain evidence="3">HKST-UBA02</strain>
    </source>
</reference>
<evidence type="ECO:0000313" key="4">
    <source>
        <dbReference type="Proteomes" id="UP000739538"/>
    </source>
</evidence>
<evidence type="ECO:0000313" key="3">
    <source>
        <dbReference type="EMBL" id="MCA9758613.1"/>
    </source>
</evidence>
<evidence type="ECO:0000259" key="2">
    <source>
        <dbReference type="PROSITE" id="PS50222"/>
    </source>
</evidence>
<organism evidence="3 4">
    <name type="scientific">Eiseniibacteriota bacterium</name>
    <dbReference type="NCBI Taxonomy" id="2212470"/>
    <lineage>
        <taxon>Bacteria</taxon>
        <taxon>Candidatus Eiseniibacteriota</taxon>
    </lineage>
</organism>
<feature type="domain" description="EF-hand" evidence="2">
    <location>
        <begin position="22"/>
        <end position="51"/>
    </location>
</feature>
<evidence type="ECO:0000256" key="1">
    <source>
        <dbReference type="SAM" id="MobiDB-lite"/>
    </source>
</evidence>
<sequence length="145" mass="15530">MIGAVGARGMSGPMPMRPPSPEEMFQRVDTDSDGQVSAAELEEMVANGPAGGASASDLLEQFDTNGDGQLSLEEMQAMHEAHRAEMEASRPDSRYQMSDLLDLLQSDEGQDMLKQLITELMAQFEASSSGAYAAEQNSSLVDLQG</sequence>
<dbReference type="InterPro" id="IPR018247">
    <property type="entry name" value="EF_Hand_1_Ca_BS"/>
</dbReference>
<dbReference type="PROSITE" id="PS00018">
    <property type="entry name" value="EF_HAND_1"/>
    <property type="match status" value="2"/>
</dbReference>